<evidence type="ECO:0000256" key="3">
    <source>
        <dbReference type="ARBA" id="ARBA00022723"/>
    </source>
</evidence>
<evidence type="ECO:0000259" key="7">
    <source>
        <dbReference type="PROSITE" id="PS50903"/>
    </source>
</evidence>
<dbReference type="CDD" id="cd00730">
    <property type="entry name" value="rubredoxin"/>
    <property type="match status" value="1"/>
</dbReference>
<dbReference type="PANTHER" id="PTHR47627">
    <property type="entry name" value="RUBREDOXIN"/>
    <property type="match status" value="1"/>
</dbReference>
<name>A0ABP3UQ50_9CLOT</name>
<evidence type="ECO:0000256" key="1">
    <source>
        <dbReference type="ARBA" id="ARBA00005337"/>
    </source>
</evidence>
<organism evidence="8 9">
    <name type="scientific">Clostridium oceanicum</name>
    <dbReference type="NCBI Taxonomy" id="1543"/>
    <lineage>
        <taxon>Bacteria</taxon>
        <taxon>Bacillati</taxon>
        <taxon>Bacillota</taxon>
        <taxon>Clostridia</taxon>
        <taxon>Eubacteriales</taxon>
        <taxon>Clostridiaceae</taxon>
        <taxon>Clostridium</taxon>
    </lineage>
</organism>
<keyword evidence="9" id="KW-1185">Reference proteome</keyword>
<dbReference type="RefSeq" id="WP_343761242.1">
    <property type="nucleotide sequence ID" value="NZ_BAAACG010000009.1"/>
</dbReference>
<evidence type="ECO:0000256" key="5">
    <source>
        <dbReference type="ARBA" id="ARBA00023004"/>
    </source>
</evidence>
<keyword evidence="4 6" id="KW-0249">Electron transport</keyword>
<keyword evidence="2 6" id="KW-0813">Transport</keyword>
<dbReference type="Pfam" id="PF00301">
    <property type="entry name" value="Rubredoxin"/>
    <property type="match status" value="1"/>
</dbReference>
<evidence type="ECO:0000313" key="8">
    <source>
        <dbReference type="EMBL" id="GAA0740113.1"/>
    </source>
</evidence>
<dbReference type="InterPro" id="IPR024934">
    <property type="entry name" value="Rubredoxin-like_dom"/>
</dbReference>
<dbReference type="InterPro" id="IPR024922">
    <property type="entry name" value="Rubredoxin"/>
</dbReference>
<gene>
    <name evidence="8" type="ORF">GCM10008906_19720</name>
</gene>
<keyword evidence="3 6" id="KW-0479">Metal-binding</keyword>
<evidence type="ECO:0000256" key="2">
    <source>
        <dbReference type="ARBA" id="ARBA00022448"/>
    </source>
</evidence>
<dbReference type="EMBL" id="BAAACG010000009">
    <property type="protein sequence ID" value="GAA0740113.1"/>
    <property type="molecule type" value="Genomic_DNA"/>
</dbReference>
<keyword evidence="5 6" id="KW-0408">Iron</keyword>
<reference evidence="9" key="1">
    <citation type="journal article" date="2019" name="Int. J. Syst. Evol. Microbiol.">
        <title>The Global Catalogue of Microorganisms (GCM) 10K type strain sequencing project: providing services to taxonomists for standard genome sequencing and annotation.</title>
        <authorList>
            <consortium name="The Broad Institute Genomics Platform"/>
            <consortium name="The Broad Institute Genome Sequencing Center for Infectious Disease"/>
            <person name="Wu L."/>
            <person name="Ma J."/>
        </authorList>
    </citation>
    <scope>NUCLEOTIDE SEQUENCE [LARGE SCALE GENOMIC DNA]</scope>
    <source>
        <strain evidence="9">JCM 1407</strain>
    </source>
</reference>
<dbReference type="SUPFAM" id="SSF57802">
    <property type="entry name" value="Rubredoxin-like"/>
    <property type="match status" value="1"/>
</dbReference>
<evidence type="ECO:0000256" key="4">
    <source>
        <dbReference type="ARBA" id="ARBA00022982"/>
    </source>
</evidence>
<dbReference type="Gene3D" id="2.20.28.10">
    <property type="match status" value="1"/>
</dbReference>
<dbReference type="InterPro" id="IPR024935">
    <property type="entry name" value="Rubredoxin_dom"/>
</dbReference>
<comment type="caution">
    <text evidence="8">The sequence shown here is derived from an EMBL/GenBank/DDBJ whole genome shotgun (WGS) entry which is preliminary data.</text>
</comment>
<comment type="cofactor">
    <cofactor evidence="6">
        <name>Fe(3+)</name>
        <dbReference type="ChEBI" id="CHEBI:29034"/>
    </cofactor>
    <text evidence="6">Binds 1 Fe(3+) ion per subunit.</text>
</comment>
<dbReference type="PANTHER" id="PTHR47627:SF1">
    <property type="entry name" value="RUBREDOXIN-1-RELATED"/>
    <property type="match status" value="1"/>
</dbReference>
<feature type="domain" description="Rubredoxin-like" evidence="7">
    <location>
        <begin position="1"/>
        <end position="54"/>
    </location>
</feature>
<accession>A0ABP3UQ50</accession>
<protein>
    <recommendedName>
        <fullName evidence="6">Rubredoxin</fullName>
    </recommendedName>
</protein>
<evidence type="ECO:0000313" key="9">
    <source>
        <dbReference type="Proteomes" id="UP001501510"/>
    </source>
</evidence>
<dbReference type="Proteomes" id="UP001501510">
    <property type="component" value="Unassembled WGS sequence"/>
</dbReference>
<dbReference type="PRINTS" id="PR00163">
    <property type="entry name" value="RUBREDOXIN"/>
</dbReference>
<comment type="similarity">
    <text evidence="1 6">Belongs to the rubredoxin family.</text>
</comment>
<dbReference type="PIRSF" id="PIRSF000071">
    <property type="entry name" value="Rubredoxin"/>
    <property type="match status" value="1"/>
</dbReference>
<evidence type="ECO:0000256" key="6">
    <source>
        <dbReference type="PIRNR" id="PIRNR000071"/>
    </source>
</evidence>
<dbReference type="InterPro" id="IPR050526">
    <property type="entry name" value="Rubredoxin_ET"/>
</dbReference>
<dbReference type="PROSITE" id="PS50903">
    <property type="entry name" value="RUBREDOXIN_LIKE"/>
    <property type="match status" value="1"/>
</dbReference>
<proteinExistence type="inferred from homology"/>
<sequence length="54" mass="6199">MEIYICNECGYIYNPNKGDTDNGIKPNTPFEELPHDWFCPICSKTKENESLKSA</sequence>